<reference evidence="9" key="1">
    <citation type="submission" date="2006-10" db="EMBL/GenBank/DDBJ databases">
        <authorList>
            <person name="Amadeo P."/>
            <person name="Zhao Q."/>
            <person name="Wortman J."/>
            <person name="Fraser-Liggett C."/>
            <person name="Carlton J."/>
        </authorList>
    </citation>
    <scope>NUCLEOTIDE SEQUENCE</scope>
    <source>
        <strain evidence="9">G3</strain>
    </source>
</reference>
<reference evidence="9" key="2">
    <citation type="journal article" date="2007" name="Science">
        <title>Draft genome sequence of the sexually transmitted pathogen Trichomonas vaginalis.</title>
        <authorList>
            <person name="Carlton J.M."/>
            <person name="Hirt R.P."/>
            <person name="Silva J.C."/>
            <person name="Delcher A.L."/>
            <person name="Schatz M."/>
            <person name="Zhao Q."/>
            <person name="Wortman J.R."/>
            <person name="Bidwell S.L."/>
            <person name="Alsmark U.C.M."/>
            <person name="Besteiro S."/>
            <person name="Sicheritz-Ponten T."/>
            <person name="Noel C.J."/>
            <person name="Dacks J.B."/>
            <person name="Foster P.G."/>
            <person name="Simillion C."/>
            <person name="Van de Peer Y."/>
            <person name="Miranda-Saavedra D."/>
            <person name="Barton G.J."/>
            <person name="Westrop G.D."/>
            <person name="Mueller S."/>
            <person name="Dessi D."/>
            <person name="Fiori P.L."/>
            <person name="Ren Q."/>
            <person name="Paulsen I."/>
            <person name="Zhang H."/>
            <person name="Bastida-Corcuera F.D."/>
            <person name="Simoes-Barbosa A."/>
            <person name="Brown M.T."/>
            <person name="Hayes R.D."/>
            <person name="Mukherjee M."/>
            <person name="Okumura C.Y."/>
            <person name="Schneider R."/>
            <person name="Smith A.J."/>
            <person name="Vanacova S."/>
            <person name="Villalvazo M."/>
            <person name="Haas B.J."/>
            <person name="Pertea M."/>
            <person name="Feldblyum T.V."/>
            <person name="Utterback T.R."/>
            <person name="Shu C.L."/>
            <person name="Osoegawa K."/>
            <person name="de Jong P.J."/>
            <person name="Hrdy I."/>
            <person name="Horvathova L."/>
            <person name="Zubacova Z."/>
            <person name="Dolezal P."/>
            <person name="Malik S.B."/>
            <person name="Logsdon J.M. Jr."/>
            <person name="Henze K."/>
            <person name="Gupta A."/>
            <person name="Wang C.C."/>
            <person name="Dunne R.L."/>
            <person name="Upcroft J.A."/>
            <person name="Upcroft P."/>
            <person name="White O."/>
            <person name="Salzberg S.L."/>
            <person name="Tang P."/>
            <person name="Chiu C.-H."/>
            <person name="Lee Y.-S."/>
            <person name="Embley T.M."/>
            <person name="Coombs G.H."/>
            <person name="Mottram J.C."/>
            <person name="Tachezy J."/>
            <person name="Fraser-Liggett C.M."/>
            <person name="Johnson P.J."/>
        </authorList>
    </citation>
    <scope>NUCLEOTIDE SEQUENCE [LARGE SCALE GENOMIC DNA]</scope>
    <source>
        <strain evidence="9">G3</strain>
    </source>
</reference>
<dbReference type="InterPro" id="IPR051575">
    <property type="entry name" value="Myb-like_DNA-bd"/>
</dbReference>
<feature type="region of interest" description="Disordered" evidence="5">
    <location>
        <begin position="1"/>
        <end position="21"/>
    </location>
</feature>
<keyword evidence="10" id="KW-1185">Reference proteome</keyword>
<dbReference type="PROSITE" id="PS50090">
    <property type="entry name" value="MYB_LIKE"/>
    <property type="match status" value="2"/>
</dbReference>
<keyword evidence="4" id="KW-0539">Nucleus</keyword>
<dbReference type="InterPro" id="IPR001005">
    <property type="entry name" value="SANT/Myb"/>
</dbReference>
<feature type="domain" description="HTH myb-type" evidence="8">
    <location>
        <begin position="69"/>
        <end position="119"/>
    </location>
</feature>
<dbReference type="PANTHER" id="PTHR46621">
    <property type="entry name" value="SNRNA-ACTIVATING PROTEIN COMPLEX SUBUNIT 4"/>
    <property type="match status" value="1"/>
</dbReference>
<name>A2FVJ3_TRIV3</name>
<dbReference type="Gene3D" id="1.10.10.60">
    <property type="entry name" value="Homeodomain-like"/>
    <property type="match status" value="2"/>
</dbReference>
<evidence type="ECO:0000259" key="8">
    <source>
        <dbReference type="PROSITE" id="PS51294"/>
    </source>
</evidence>
<dbReference type="InterPro" id="IPR017884">
    <property type="entry name" value="SANT_dom"/>
</dbReference>
<dbReference type="OrthoDB" id="2143914at2759"/>
<keyword evidence="1" id="KW-0805">Transcription regulation</keyword>
<dbReference type="InParanoid" id="A2FVJ3"/>
<dbReference type="RefSeq" id="XP_001304000.1">
    <property type="nucleotide sequence ID" value="XM_001303999.1"/>
</dbReference>
<protein>
    <submittedName>
        <fullName evidence="9">Myb-like DNA-binding domain containing protein</fullName>
    </submittedName>
</protein>
<evidence type="ECO:0000313" key="9">
    <source>
        <dbReference type="EMBL" id="EAX91070.1"/>
    </source>
</evidence>
<dbReference type="SMR" id="A2FVJ3"/>
<dbReference type="STRING" id="5722.A2FVJ3"/>
<dbReference type="CDD" id="cd00167">
    <property type="entry name" value="SANT"/>
    <property type="match status" value="2"/>
</dbReference>
<feature type="domain" description="SANT" evidence="7">
    <location>
        <begin position="67"/>
        <end position="119"/>
    </location>
</feature>
<feature type="region of interest" description="Disordered" evidence="5">
    <location>
        <begin position="205"/>
        <end position="235"/>
    </location>
</feature>
<evidence type="ECO:0000259" key="7">
    <source>
        <dbReference type="PROSITE" id="PS51293"/>
    </source>
</evidence>
<dbReference type="PANTHER" id="PTHR46621:SF1">
    <property type="entry name" value="SNRNA-ACTIVATING PROTEIN COMPLEX SUBUNIT 4"/>
    <property type="match status" value="1"/>
</dbReference>
<dbReference type="Proteomes" id="UP000001542">
    <property type="component" value="Unassembled WGS sequence"/>
</dbReference>
<dbReference type="AlphaFoldDB" id="A2FVJ3"/>
<keyword evidence="2 9" id="KW-0238">DNA-binding</keyword>
<dbReference type="KEGG" id="tva:4748763"/>
<dbReference type="GO" id="GO:0005634">
    <property type="term" value="C:nucleus"/>
    <property type="evidence" value="ECO:0000318"/>
    <property type="project" value="GO_Central"/>
</dbReference>
<dbReference type="EMBL" id="DS114060">
    <property type="protein sequence ID" value="EAX91070.1"/>
    <property type="molecule type" value="Genomic_DNA"/>
</dbReference>
<evidence type="ECO:0000259" key="6">
    <source>
        <dbReference type="PROSITE" id="PS50090"/>
    </source>
</evidence>
<evidence type="ECO:0000256" key="4">
    <source>
        <dbReference type="ARBA" id="ARBA00023242"/>
    </source>
</evidence>
<feature type="domain" description="Myb-like" evidence="6">
    <location>
        <begin position="11"/>
        <end position="63"/>
    </location>
</feature>
<dbReference type="GO" id="GO:0000981">
    <property type="term" value="F:DNA-binding transcription factor activity, RNA polymerase II-specific"/>
    <property type="evidence" value="ECO:0000318"/>
    <property type="project" value="GO_Central"/>
</dbReference>
<evidence type="ECO:0000313" key="10">
    <source>
        <dbReference type="Proteomes" id="UP000001542"/>
    </source>
</evidence>
<dbReference type="PROSITE" id="PS51293">
    <property type="entry name" value="SANT"/>
    <property type="match status" value="2"/>
</dbReference>
<proteinExistence type="predicted"/>
<gene>
    <name evidence="9" type="ORF">TVAG_229400</name>
</gene>
<dbReference type="PROSITE" id="PS51294">
    <property type="entry name" value="HTH_MYB"/>
    <property type="match status" value="2"/>
</dbReference>
<evidence type="ECO:0000256" key="5">
    <source>
        <dbReference type="SAM" id="MobiDB-lite"/>
    </source>
</evidence>
<dbReference type="InterPro" id="IPR017930">
    <property type="entry name" value="Myb_dom"/>
</dbReference>
<dbReference type="InterPro" id="IPR009057">
    <property type="entry name" value="Homeodomain-like_sf"/>
</dbReference>
<dbReference type="SUPFAM" id="SSF46689">
    <property type="entry name" value="Homeodomain-like"/>
    <property type="match status" value="2"/>
</dbReference>
<dbReference type="SMART" id="SM00717">
    <property type="entry name" value="SANT"/>
    <property type="match status" value="2"/>
</dbReference>
<evidence type="ECO:0000256" key="1">
    <source>
        <dbReference type="ARBA" id="ARBA00023015"/>
    </source>
</evidence>
<dbReference type="VEuPathDB" id="TrichDB:TVAGG3_0393720"/>
<organism evidence="9 10">
    <name type="scientific">Trichomonas vaginalis (strain ATCC PRA-98 / G3)</name>
    <dbReference type="NCBI Taxonomy" id="412133"/>
    <lineage>
        <taxon>Eukaryota</taxon>
        <taxon>Metamonada</taxon>
        <taxon>Parabasalia</taxon>
        <taxon>Trichomonadida</taxon>
        <taxon>Trichomonadidae</taxon>
        <taxon>Trichomonas</taxon>
    </lineage>
</organism>
<keyword evidence="3" id="KW-0804">Transcription</keyword>
<dbReference type="Pfam" id="PF13921">
    <property type="entry name" value="Myb_DNA-bind_6"/>
    <property type="match status" value="1"/>
</dbReference>
<feature type="domain" description="Myb-like" evidence="6">
    <location>
        <begin position="64"/>
        <end position="115"/>
    </location>
</feature>
<dbReference type="VEuPathDB" id="TrichDB:TVAG_229400"/>
<evidence type="ECO:0000256" key="3">
    <source>
        <dbReference type="ARBA" id="ARBA00023163"/>
    </source>
</evidence>
<dbReference type="GO" id="GO:0006355">
    <property type="term" value="P:regulation of DNA-templated transcription"/>
    <property type="evidence" value="ECO:0000318"/>
    <property type="project" value="GO_Central"/>
</dbReference>
<dbReference type="eggNOG" id="KOG0048">
    <property type="taxonomic scope" value="Eukaryota"/>
</dbReference>
<evidence type="ECO:0000256" key="2">
    <source>
        <dbReference type="ARBA" id="ARBA00023125"/>
    </source>
</evidence>
<accession>A2FVJ3</accession>
<sequence length="249" mass="28500">MSFKISLPTEPQRRKTRTWSSQEDQRLIQAVGKFGIDNWSHVANYVGNGRTRAQCAQRWNRGLDPRISRDQWTPEEENKLMELVECQQIKGWTHIANEMGNRSDVQCRYHYLQMKKEGKVPFSQQKPDSLPMQFESGPHSLDSNMKFAFSPEPFIPKIPVVSLPPASFKHLPKTNSNPLEQFSNPMDNMSPGQVKVPTHIQFNIPPPTYNSSDVTDADIPDVEPSPSSESNPDFTIKLPELDSSIYMLW</sequence>
<feature type="domain" description="HTH myb-type" evidence="8">
    <location>
        <begin position="12"/>
        <end position="67"/>
    </location>
</feature>
<dbReference type="GO" id="GO:0000978">
    <property type="term" value="F:RNA polymerase II cis-regulatory region sequence-specific DNA binding"/>
    <property type="evidence" value="ECO:0000318"/>
    <property type="project" value="GO_Central"/>
</dbReference>
<feature type="domain" description="SANT" evidence="7">
    <location>
        <begin position="19"/>
        <end position="55"/>
    </location>
</feature>